<name>A0A4C1UZX1_EUMVA</name>
<keyword evidence="2" id="KW-1185">Reference proteome</keyword>
<proteinExistence type="predicted"/>
<organism evidence="1 2">
    <name type="scientific">Eumeta variegata</name>
    <name type="common">Bagworm moth</name>
    <name type="synonym">Eumeta japonica</name>
    <dbReference type="NCBI Taxonomy" id="151549"/>
    <lineage>
        <taxon>Eukaryota</taxon>
        <taxon>Metazoa</taxon>
        <taxon>Ecdysozoa</taxon>
        <taxon>Arthropoda</taxon>
        <taxon>Hexapoda</taxon>
        <taxon>Insecta</taxon>
        <taxon>Pterygota</taxon>
        <taxon>Neoptera</taxon>
        <taxon>Endopterygota</taxon>
        <taxon>Lepidoptera</taxon>
        <taxon>Glossata</taxon>
        <taxon>Ditrysia</taxon>
        <taxon>Tineoidea</taxon>
        <taxon>Psychidae</taxon>
        <taxon>Oiketicinae</taxon>
        <taxon>Eumeta</taxon>
    </lineage>
</organism>
<accession>A0A4C1UZX1</accession>
<dbReference type="EMBL" id="BGZK01000251">
    <property type="protein sequence ID" value="GBP31790.1"/>
    <property type="molecule type" value="Genomic_DNA"/>
</dbReference>
<gene>
    <name evidence="1" type="ORF">EVAR_81556_1</name>
</gene>
<evidence type="ECO:0000313" key="2">
    <source>
        <dbReference type="Proteomes" id="UP000299102"/>
    </source>
</evidence>
<protein>
    <submittedName>
        <fullName evidence="1">Uncharacterized protein</fullName>
    </submittedName>
</protein>
<reference evidence="1 2" key="1">
    <citation type="journal article" date="2019" name="Commun. Biol.">
        <title>The bagworm genome reveals a unique fibroin gene that provides high tensile strength.</title>
        <authorList>
            <person name="Kono N."/>
            <person name="Nakamura H."/>
            <person name="Ohtoshi R."/>
            <person name="Tomita M."/>
            <person name="Numata K."/>
            <person name="Arakawa K."/>
        </authorList>
    </citation>
    <scope>NUCLEOTIDE SEQUENCE [LARGE SCALE GENOMIC DNA]</scope>
</reference>
<sequence length="87" mass="9822">MERAQRGRYYPAGLNIYLSQPLYLRAPRGVIDARAPTARDGVRSFRVSAARMFASASWRLRLCSPRIWRSQLVVGQRGPEVEASTLS</sequence>
<dbReference type="AlphaFoldDB" id="A0A4C1UZX1"/>
<dbReference type="Proteomes" id="UP000299102">
    <property type="component" value="Unassembled WGS sequence"/>
</dbReference>
<comment type="caution">
    <text evidence="1">The sequence shown here is derived from an EMBL/GenBank/DDBJ whole genome shotgun (WGS) entry which is preliminary data.</text>
</comment>
<evidence type="ECO:0000313" key="1">
    <source>
        <dbReference type="EMBL" id="GBP31790.1"/>
    </source>
</evidence>